<keyword evidence="2" id="KW-0433">Leucine-rich repeat</keyword>
<proteinExistence type="predicted"/>
<comment type="subcellular location">
    <subcellularLocation>
        <location evidence="1">Membrane</location>
        <topology evidence="1">Single-pass type I membrane protein</topology>
    </subcellularLocation>
</comment>
<keyword evidence="5" id="KW-0677">Repeat</keyword>
<keyword evidence="3 10" id="KW-0812">Transmembrane</keyword>
<evidence type="ECO:0000256" key="6">
    <source>
        <dbReference type="ARBA" id="ARBA00022989"/>
    </source>
</evidence>
<keyword evidence="8" id="KW-0675">Receptor</keyword>
<dbReference type="Pfam" id="PF00560">
    <property type="entry name" value="LRR_1"/>
    <property type="match status" value="4"/>
</dbReference>
<evidence type="ECO:0000256" key="8">
    <source>
        <dbReference type="ARBA" id="ARBA00023170"/>
    </source>
</evidence>
<gene>
    <name evidence="11" type="ORF">CQW23_16606</name>
</gene>
<evidence type="ECO:0000256" key="2">
    <source>
        <dbReference type="ARBA" id="ARBA00022614"/>
    </source>
</evidence>
<dbReference type="Gene3D" id="3.80.10.10">
    <property type="entry name" value="Ribonuclease Inhibitor"/>
    <property type="match status" value="4"/>
</dbReference>
<keyword evidence="9" id="KW-0325">Glycoprotein</keyword>
<evidence type="ECO:0000313" key="12">
    <source>
        <dbReference type="Proteomes" id="UP000224567"/>
    </source>
</evidence>
<dbReference type="GO" id="GO:0016020">
    <property type="term" value="C:membrane"/>
    <property type="evidence" value="ECO:0007669"/>
    <property type="project" value="UniProtKB-SubCell"/>
</dbReference>
<keyword evidence="4" id="KW-0732">Signal</keyword>
<dbReference type="PANTHER" id="PTHR27000">
    <property type="entry name" value="LEUCINE-RICH REPEAT RECEPTOR-LIKE PROTEIN KINASE FAMILY PROTEIN-RELATED"/>
    <property type="match status" value="1"/>
</dbReference>
<dbReference type="Proteomes" id="UP000224567">
    <property type="component" value="Unassembled WGS sequence"/>
</dbReference>
<evidence type="ECO:0000256" key="5">
    <source>
        <dbReference type="ARBA" id="ARBA00022737"/>
    </source>
</evidence>
<dbReference type="InterPro" id="IPR032675">
    <property type="entry name" value="LRR_dom_sf"/>
</dbReference>
<dbReference type="InterPro" id="IPR001611">
    <property type="entry name" value="Leu-rich_rpt"/>
</dbReference>
<dbReference type="PRINTS" id="PR00019">
    <property type="entry name" value="LEURICHRPT"/>
</dbReference>
<sequence length="325" mass="36078">MRHLDITVVAAAEFLNLHHGEIPDAFTGQHQLSYLFLQNNLFSGQIPPSVFSLLSLTQLLLSHNQLQGPVSSSISKLVNLAGIENLQHFNQTAVLDLNSNLLQGPLPLSICNLSSLAILDFSGNNFTSGIPECLLLLKGLTVLDLGSNNFQGNNKITDTFPTWLETLPYLWVLILRHNRFHGPIGSSRNLLPFPSIRIFDLSHNSFTDKLGSLDMLQSLDLSWNQFTGKIPEQLANLTSLAVLDLSQNQLDCGEISAKHVPPSSMPQQKDGSEDFASKFSWRDVLMGCGCGLVFGFIMGLVMLRIAKPEWIINISECCYQKFKRR</sequence>
<dbReference type="EMBL" id="MLFT02000007">
    <property type="protein sequence ID" value="PHT42581.1"/>
    <property type="molecule type" value="Genomic_DNA"/>
</dbReference>
<organism evidence="11 12">
    <name type="scientific">Capsicum baccatum</name>
    <name type="common">Peruvian pepper</name>
    <dbReference type="NCBI Taxonomy" id="33114"/>
    <lineage>
        <taxon>Eukaryota</taxon>
        <taxon>Viridiplantae</taxon>
        <taxon>Streptophyta</taxon>
        <taxon>Embryophyta</taxon>
        <taxon>Tracheophyta</taxon>
        <taxon>Spermatophyta</taxon>
        <taxon>Magnoliopsida</taxon>
        <taxon>eudicotyledons</taxon>
        <taxon>Gunneridae</taxon>
        <taxon>Pentapetalae</taxon>
        <taxon>asterids</taxon>
        <taxon>lamiids</taxon>
        <taxon>Solanales</taxon>
        <taxon>Solanaceae</taxon>
        <taxon>Solanoideae</taxon>
        <taxon>Capsiceae</taxon>
        <taxon>Capsicum</taxon>
    </lineage>
</organism>
<reference evidence="12" key="2">
    <citation type="journal article" date="2017" name="J. Anim. Genet.">
        <title>Multiple reference genome sequences of hot pepper reveal the massive evolution of plant disease resistance genes by retroduplication.</title>
        <authorList>
            <person name="Kim S."/>
            <person name="Park J."/>
            <person name="Yeom S.-I."/>
            <person name="Kim Y.-M."/>
            <person name="Seo E."/>
            <person name="Kim K.-T."/>
            <person name="Kim M.-S."/>
            <person name="Lee J.M."/>
            <person name="Cheong K."/>
            <person name="Shin H.-S."/>
            <person name="Kim S.-B."/>
            <person name="Han K."/>
            <person name="Lee J."/>
            <person name="Park M."/>
            <person name="Lee H.-A."/>
            <person name="Lee H.-Y."/>
            <person name="Lee Y."/>
            <person name="Oh S."/>
            <person name="Lee J.H."/>
            <person name="Choi E."/>
            <person name="Choi E."/>
            <person name="Lee S.E."/>
            <person name="Jeon J."/>
            <person name="Kim H."/>
            <person name="Choi G."/>
            <person name="Song H."/>
            <person name="Lee J."/>
            <person name="Lee S.-C."/>
            <person name="Kwon J.-K."/>
            <person name="Lee H.-Y."/>
            <person name="Koo N."/>
            <person name="Hong Y."/>
            <person name="Kim R.W."/>
            <person name="Kang W.-H."/>
            <person name="Huh J.H."/>
            <person name="Kang B.-C."/>
            <person name="Yang T.-J."/>
            <person name="Lee Y.-H."/>
            <person name="Bennetzen J.L."/>
            <person name="Choi D."/>
        </authorList>
    </citation>
    <scope>NUCLEOTIDE SEQUENCE [LARGE SCALE GENOMIC DNA]</scope>
    <source>
        <strain evidence="12">cv. PBC81</strain>
    </source>
</reference>
<evidence type="ECO:0000256" key="4">
    <source>
        <dbReference type="ARBA" id="ARBA00022729"/>
    </source>
</evidence>
<dbReference type="PANTHER" id="PTHR27000:SF775">
    <property type="entry name" value="PLANT INTRACELLULAR RAS-GROUP-RELATED LRR PROTEIN 3"/>
    <property type="match status" value="1"/>
</dbReference>
<dbReference type="STRING" id="33114.A0A2G2WBF1"/>
<evidence type="ECO:0000256" key="1">
    <source>
        <dbReference type="ARBA" id="ARBA00004479"/>
    </source>
</evidence>
<dbReference type="AlphaFoldDB" id="A0A2G2WBF1"/>
<keyword evidence="7 10" id="KW-0472">Membrane</keyword>
<name>A0A2G2WBF1_CAPBA</name>
<dbReference type="OrthoDB" id="1292894at2759"/>
<evidence type="ECO:0008006" key="13">
    <source>
        <dbReference type="Google" id="ProtNLM"/>
    </source>
</evidence>
<accession>A0A2G2WBF1</accession>
<evidence type="ECO:0000313" key="11">
    <source>
        <dbReference type="EMBL" id="PHT42581.1"/>
    </source>
</evidence>
<evidence type="ECO:0000256" key="7">
    <source>
        <dbReference type="ARBA" id="ARBA00023136"/>
    </source>
</evidence>
<keyword evidence="6 10" id="KW-1133">Transmembrane helix</keyword>
<evidence type="ECO:0000256" key="9">
    <source>
        <dbReference type="ARBA" id="ARBA00023180"/>
    </source>
</evidence>
<reference evidence="11 12" key="1">
    <citation type="journal article" date="2017" name="Genome Biol.">
        <title>New reference genome sequences of hot pepper reveal the massive evolution of plant disease-resistance genes by retroduplication.</title>
        <authorList>
            <person name="Kim S."/>
            <person name="Park J."/>
            <person name="Yeom S.I."/>
            <person name="Kim Y.M."/>
            <person name="Seo E."/>
            <person name="Kim K.T."/>
            <person name="Kim M.S."/>
            <person name="Lee J.M."/>
            <person name="Cheong K."/>
            <person name="Shin H.S."/>
            <person name="Kim S.B."/>
            <person name="Han K."/>
            <person name="Lee J."/>
            <person name="Park M."/>
            <person name="Lee H.A."/>
            <person name="Lee H.Y."/>
            <person name="Lee Y."/>
            <person name="Oh S."/>
            <person name="Lee J.H."/>
            <person name="Choi E."/>
            <person name="Choi E."/>
            <person name="Lee S.E."/>
            <person name="Jeon J."/>
            <person name="Kim H."/>
            <person name="Choi G."/>
            <person name="Song H."/>
            <person name="Lee J."/>
            <person name="Lee S.C."/>
            <person name="Kwon J.K."/>
            <person name="Lee H.Y."/>
            <person name="Koo N."/>
            <person name="Hong Y."/>
            <person name="Kim R.W."/>
            <person name="Kang W.H."/>
            <person name="Huh J.H."/>
            <person name="Kang B.C."/>
            <person name="Yang T.J."/>
            <person name="Lee Y.H."/>
            <person name="Bennetzen J.L."/>
            <person name="Choi D."/>
        </authorList>
    </citation>
    <scope>NUCLEOTIDE SEQUENCE [LARGE SCALE GENOMIC DNA]</scope>
    <source>
        <strain evidence="12">cv. PBC81</strain>
    </source>
</reference>
<comment type="caution">
    <text evidence="11">The sequence shown here is derived from an EMBL/GenBank/DDBJ whole genome shotgun (WGS) entry which is preliminary data.</text>
</comment>
<evidence type="ECO:0000256" key="3">
    <source>
        <dbReference type="ARBA" id="ARBA00022692"/>
    </source>
</evidence>
<protein>
    <recommendedName>
        <fullName evidence="13">Receptor-like protein 12</fullName>
    </recommendedName>
</protein>
<dbReference type="SUPFAM" id="SSF52058">
    <property type="entry name" value="L domain-like"/>
    <property type="match status" value="1"/>
</dbReference>
<feature type="transmembrane region" description="Helical" evidence="10">
    <location>
        <begin position="284"/>
        <end position="303"/>
    </location>
</feature>
<keyword evidence="12" id="KW-1185">Reference proteome</keyword>
<evidence type="ECO:0000256" key="10">
    <source>
        <dbReference type="SAM" id="Phobius"/>
    </source>
</evidence>